<evidence type="ECO:0000313" key="5">
    <source>
        <dbReference type="Proteomes" id="UP000276133"/>
    </source>
</evidence>
<evidence type="ECO:0000313" key="4">
    <source>
        <dbReference type="EMBL" id="RNA37098.1"/>
    </source>
</evidence>
<dbReference type="FunFam" id="2.60.40.10:FF:000107">
    <property type="entry name" value="Myosin, light chain kinase a"/>
    <property type="match status" value="1"/>
</dbReference>
<proteinExistence type="predicted"/>
<evidence type="ECO:0000256" key="2">
    <source>
        <dbReference type="ARBA" id="ARBA00023319"/>
    </source>
</evidence>
<feature type="domain" description="Ig-like" evidence="3">
    <location>
        <begin position="69"/>
        <end position="161"/>
    </location>
</feature>
<dbReference type="InterPro" id="IPR013783">
    <property type="entry name" value="Ig-like_fold"/>
</dbReference>
<dbReference type="PROSITE" id="PS50835">
    <property type="entry name" value="IG_LIKE"/>
    <property type="match status" value="1"/>
</dbReference>
<dbReference type="Gene3D" id="2.60.40.10">
    <property type="entry name" value="Immunoglobulins"/>
    <property type="match status" value="3"/>
</dbReference>
<dbReference type="CDD" id="cd00096">
    <property type="entry name" value="Ig"/>
    <property type="match status" value="1"/>
</dbReference>
<dbReference type="SMART" id="SM00409">
    <property type="entry name" value="IG"/>
    <property type="match status" value="2"/>
</dbReference>
<dbReference type="InterPro" id="IPR003599">
    <property type="entry name" value="Ig_sub"/>
</dbReference>
<feature type="non-terminal residue" evidence="4">
    <location>
        <position position="246"/>
    </location>
</feature>
<dbReference type="GO" id="GO:0004674">
    <property type="term" value="F:protein serine/threonine kinase activity"/>
    <property type="evidence" value="ECO:0007669"/>
    <property type="project" value="UniProtKB-KW"/>
</dbReference>
<gene>
    <name evidence="4" type="ORF">BpHYR1_047289</name>
</gene>
<comment type="caution">
    <text evidence="4">The sequence shown here is derived from an EMBL/GenBank/DDBJ whole genome shotgun (WGS) entry which is preliminary data.</text>
</comment>
<dbReference type="AlphaFoldDB" id="A0A3M7SNI7"/>
<keyword evidence="1" id="KW-1015">Disulfide bond</keyword>
<dbReference type="SUPFAM" id="SSF48726">
    <property type="entry name" value="Immunoglobulin"/>
    <property type="match status" value="3"/>
</dbReference>
<dbReference type="STRING" id="10195.A0A3M7SNI7"/>
<dbReference type="EMBL" id="REGN01001095">
    <property type="protein sequence ID" value="RNA37098.1"/>
    <property type="molecule type" value="Genomic_DNA"/>
</dbReference>
<protein>
    <submittedName>
        <fullName evidence="4">Muscle M-line assembly unc-89-like</fullName>
    </submittedName>
</protein>
<accession>A0A3M7SNI7</accession>
<reference evidence="4 5" key="1">
    <citation type="journal article" date="2018" name="Sci. Rep.">
        <title>Genomic signatures of local adaptation to the degree of environmental predictability in rotifers.</title>
        <authorList>
            <person name="Franch-Gras L."/>
            <person name="Hahn C."/>
            <person name="Garcia-Roger E.M."/>
            <person name="Carmona M.J."/>
            <person name="Serra M."/>
            <person name="Gomez A."/>
        </authorList>
    </citation>
    <scope>NUCLEOTIDE SEQUENCE [LARGE SCALE GENOMIC DNA]</scope>
    <source>
        <strain evidence="4">HYR1</strain>
    </source>
</reference>
<dbReference type="InterPro" id="IPR013098">
    <property type="entry name" value="Ig_I-set"/>
</dbReference>
<evidence type="ECO:0000259" key="3">
    <source>
        <dbReference type="PROSITE" id="PS50835"/>
    </source>
</evidence>
<dbReference type="Pfam" id="PF07679">
    <property type="entry name" value="I-set"/>
    <property type="match status" value="3"/>
</dbReference>
<keyword evidence="5" id="KW-1185">Reference proteome</keyword>
<dbReference type="Proteomes" id="UP000276133">
    <property type="component" value="Unassembled WGS sequence"/>
</dbReference>
<keyword evidence="2" id="KW-0393">Immunoglobulin domain</keyword>
<dbReference type="InterPro" id="IPR036179">
    <property type="entry name" value="Ig-like_dom_sf"/>
</dbReference>
<dbReference type="OrthoDB" id="5969272at2759"/>
<evidence type="ECO:0000256" key="1">
    <source>
        <dbReference type="ARBA" id="ARBA00023157"/>
    </source>
</evidence>
<organism evidence="4 5">
    <name type="scientific">Brachionus plicatilis</name>
    <name type="common">Marine rotifer</name>
    <name type="synonym">Brachionus muelleri</name>
    <dbReference type="NCBI Taxonomy" id="10195"/>
    <lineage>
        <taxon>Eukaryota</taxon>
        <taxon>Metazoa</taxon>
        <taxon>Spiralia</taxon>
        <taxon>Gnathifera</taxon>
        <taxon>Rotifera</taxon>
        <taxon>Eurotatoria</taxon>
        <taxon>Monogononta</taxon>
        <taxon>Pseudotrocha</taxon>
        <taxon>Ploima</taxon>
        <taxon>Brachionidae</taxon>
        <taxon>Brachionus</taxon>
    </lineage>
</organism>
<dbReference type="PANTHER" id="PTHR47633:SF3">
    <property type="entry name" value="STRIATED MUSCLE PREFERENTIALLY EXPRESSED PROTEIN KINASE"/>
    <property type="match status" value="1"/>
</dbReference>
<name>A0A3M7SNI7_BRAPC</name>
<dbReference type="PANTHER" id="PTHR47633">
    <property type="entry name" value="IMMUNOGLOBULIN"/>
    <property type="match status" value="1"/>
</dbReference>
<dbReference type="InterPro" id="IPR007110">
    <property type="entry name" value="Ig-like_dom"/>
</dbReference>
<sequence>MKMVLKWYLNDKELTIKDNVKFEVDQKSSTYSLVIPKVQPFHSGTVTIKASNNVGEVEHSFDIDVQELPKFSGKLVNVTVSENQEAKFTIKISGGKPKPSVKWFKDDEEILPHISDIYEVVELEDTVSLIIKSAKPENAGTFFAQLFNDAGSVNTNKAQLIVQYLPIILKNPSDFISEVGDQASFDLIVENQMHPVKAIWYKNNKVVKSDDLKYKLLTNQQSHCLVIENLVSDDAGEIKAEVSNAF</sequence>